<feature type="transmembrane region" description="Helical" evidence="1">
    <location>
        <begin position="93"/>
        <end position="120"/>
    </location>
</feature>
<keyword evidence="1" id="KW-1133">Transmembrane helix</keyword>
<dbReference type="Proteomes" id="UP000290287">
    <property type="component" value="Unassembled WGS sequence"/>
</dbReference>
<evidence type="ECO:0000313" key="3">
    <source>
        <dbReference type="Proteomes" id="UP000290287"/>
    </source>
</evidence>
<accession>A0A4Q0YRA0</accession>
<keyword evidence="1" id="KW-0472">Membrane</keyword>
<dbReference type="EMBL" id="PEIB01000007">
    <property type="protein sequence ID" value="RXJ73707.1"/>
    <property type="molecule type" value="Genomic_DNA"/>
</dbReference>
<organism evidence="2 3">
    <name type="scientific">Veronia nyctiphanis</name>
    <dbReference type="NCBI Taxonomy" id="1278244"/>
    <lineage>
        <taxon>Bacteria</taxon>
        <taxon>Pseudomonadati</taxon>
        <taxon>Pseudomonadota</taxon>
        <taxon>Gammaproteobacteria</taxon>
        <taxon>Vibrionales</taxon>
        <taxon>Vibrionaceae</taxon>
        <taxon>Veronia</taxon>
    </lineage>
</organism>
<evidence type="ECO:0000256" key="1">
    <source>
        <dbReference type="SAM" id="Phobius"/>
    </source>
</evidence>
<reference evidence="2 3" key="1">
    <citation type="submission" date="2017-10" db="EMBL/GenBank/DDBJ databases">
        <title>Nyctiphanis sp. nov., isolated from the stomach of the euphausiid Nyctiphanes simplex (Hansen, 1911) in the Gulf of California.</title>
        <authorList>
            <person name="Gomez-Gil B."/>
            <person name="Aguilar-Mendez M."/>
            <person name="Lopez-Cortes A."/>
            <person name="Gomez-Gutierrez J."/>
            <person name="Roque A."/>
            <person name="Lang E."/>
            <person name="Gonzalez-Castillo A."/>
        </authorList>
    </citation>
    <scope>NUCLEOTIDE SEQUENCE [LARGE SCALE GENOMIC DNA]</scope>
    <source>
        <strain evidence="2 3">CAIM 600</strain>
    </source>
</reference>
<dbReference type="OrthoDB" id="9834192at2"/>
<feature type="transmembrane region" description="Helical" evidence="1">
    <location>
        <begin position="140"/>
        <end position="160"/>
    </location>
</feature>
<proteinExistence type="predicted"/>
<keyword evidence="3" id="KW-1185">Reference proteome</keyword>
<comment type="caution">
    <text evidence="2">The sequence shown here is derived from an EMBL/GenBank/DDBJ whole genome shotgun (WGS) entry which is preliminary data.</text>
</comment>
<protein>
    <submittedName>
        <fullName evidence="2">Uncharacterized protein</fullName>
    </submittedName>
</protein>
<dbReference type="AlphaFoldDB" id="A0A4Q0YRA0"/>
<feature type="transmembrane region" description="Helical" evidence="1">
    <location>
        <begin position="20"/>
        <end position="47"/>
    </location>
</feature>
<sequence>MFITKRHIRLFTIEQGLLPIIGNAFGNGVGAWVAFGALGVVPMWGWISIAGDIALTAFLLPFITTLITSAIIKKQVSSGSVPPVPPRYLKKIQWLWCSPFLIGFLLGGLSFTVTALPLILILTTLQVDQMAVASFCLFKAIWTGFLAMVYSPFIATWSLCRASQIT</sequence>
<feature type="transmembrane region" description="Helical" evidence="1">
    <location>
        <begin position="53"/>
        <end position="72"/>
    </location>
</feature>
<dbReference type="RefSeq" id="WP_129121871.1">
    <property type="nucleotide sequence ID" value="NZ_PEIB01000007.1"/>
</dbReference>
<gene>
    <name evidence="2" type="ORF">CS022_08210</name>
</gene>
<evidence type="ECO:0000313" key="2">
    <source>
        <dbReference type="EMBL" id="RXJ73707.1"/>
    </source>
</evidence>
<keyword evidence="1" id="KW-0812">Transmembrane</keyword>
<name>A0A4Q0YRA0_9GAMM</name>